<accession>A0ABY6HMQ9</accession>
<dbReference type="SUPFAM" id="SSF57938">
    <property type="entry name" value="DnaJ/Hsp40 cysteine-rich domain"/>
    <property type="match status" value="1"/>
</dbReference>
<keyword evidence="2" id="KW-1185">Reference proteome</keyword>
<evidence type="ECO:0008006" key="3">
    <source>
        <dbReference type="Google" id="ProtNLM"/>
    </source>
</evidence>
<dbReference type="PANTHER" id="PTHR48465">
    <property type="entry name" value="PROTEIN SSUH2 HOMOLOG"/>
    <property type="match status" value="1"/>
</dbReference>
<dbReference type="EMBL" id="CP104013">
    <property type="protein sequence ID" value="UYP44706.1"/>
    <property type="molecule type" value="Genomic_DNA"/>
</dbReference>
<evidence type="ECO:0000313" key="2">
    <source>
        <dbReference type="Proteomes" id="UP001208689"/>
    </source>
</evidence>
<organism evidence="1 2">
    <name type="scientific">Candidatus Lokiarchaeum ossiferum</name>
    <dbReference type="NCBI Taxonomy" id="2951803"/>
    <lineage>
        <taxon>Archaea</taxon>
        <taxon>Promethearchaeati</taxon>
        <taxon>Promethearchaeota</taxon>
        <taxon>Promethearchaeia</taxon>
        <taxon>Promethearchaeales</taxon>
        <taxon>Promethearchaeaceae</taxon>
        <taxon>Candidatus Lokiarchaeum</taxon>
    </lineage>
</organism>
<evidence type="ECO:0000313" key="1">
    <source>
        <dbReference type="EMBL" id="UYP44706.1"/>
    </source>
</evidence>
<dbReference type="PANTHER" id="PTHR48465:SF1">
    <property type="entry name" value="PROTEIN SSUH2 HOMOLOG"/>
    <property type="match status" value="1"/>
</dbReference>
<proteinExistence type="predicted"/>
<dbReference type="Proteomes" id="UP001208689">
    <property type="component" value="Chromosome"/>
</dbReference>
<dbReference type="InterPro" id="IPR036410">
    <property type="entry name" value="HSP_DnaJ_Cys-rich_dom_sf"/>
</dbReference>
<dbReference type="InterPro" id="IPR052789">
    <property type="entry name" value="SSUH2_homolog"/>
</dbReference>
<sequence length="356" mass="39858">MSPVTIKSANPDDIWDRWKKKAVKSQKLEKHYGVKGAVFNLDNITAAEFVKGVTKAAIVFFEKSYEVKVQNIAPKKEKGDVRDIEKMKFYQFKSNPVKTEWKGDEEVPFAATLTKENCSKCTGKGGVVCKKCNGTKLVICPDCNNKAKSCKSCEGTGKYMIEVKVLDEKNNKTTKKIEVKCNECYGTGKLTCTRCGGMGKIACKNCNTTGFNSCSECRGHGSLFTYQIKPVPFKHESSAEPILLSSIKLSGLEKELGKEIQKTIEQVEGILIRNPEKELDQKFIEPNLGYYSKEIGKISKEAAKEIKNSKKNKDIKIKMPLFLFPVLALDCETKKGKKFQVYSIGSDNKFQVFGRI</sequence>
<reference evidence="1" key="1">
    <citation type="submission" date="2022-09" db="EMBL/GenBank/DDBJ databases">
        <title>Actin cytoskeleton and complex cell architecture in an #Asgard archaeon.</title>
        <authorList>
            <person name="Ponce Toledo R.I."/>
            <person name="Schleper C."/>
            <person name="Rodrigues Oliveira T."/>
            <person name="Wollweber F."/>
            <person name="Xu J."/>
            <person name="Rittmann S."/>
            <person name="Klingl A."/>
            <person name="Pilhofer M."/>
        </authorList>
    </citation>
    <scope>NUCLEOTIDE SEQUENCE</scope>
    <source>
        <strain evidence="1">B-35</strain>
    </source>
</reference>
<name>A0ABY6HMQ9_9ARCH</name>
<protein>
    <recommendedName>
        <fullName evidence="3">CR-type domain-containing protein</fullName>
    </recommendedName>
</protein>
<gene>
    <name evidence="1" type="ORF">NEF87_000991</name>
</gene>